<dbReference type="InterPro" id="IPR028098">
    <property type="entry name" value="Glyco_trans_4-like_N"/>
</dbReference>
<sequence>MSKKVLIVASVVKTHIMQFHIPTLKMLKEMGYEVHVCAKNDYRNAAECQVPFCDKYINIGFNRTPLSIKNYKSYNQLKKLMLNEQYDIVHCHTPVPSALTRLAIKNFKHKPKVIYTAHGFHFYKGAPIKNWLIFYPIEMYLSKYTDVLIIINQEDYSIVKTKFKAKEIRLVNGVGVDVDKFKSLSNAEKNKLREKLGFDNDDFIIVYVAELVRNKRQLDLIRAVQQVNNIKIKLLLIGQGIEHSNYSEYIENNNLDNQVELLGYQNNINEWLNITDLYISPSEREGLPVNILEALAVGLPVLASNCRGNRDLISEEYLFEVGDIQGLEKLINESITNTQDYTSKIDIKNYTSNSFLNRLRSFYGS</sequence>
<name>A0AAW3DAB7_9GAMM</name>
<dbReference type="Gene3D" id="3.40.50.2000">
    <property type="entry name" value="Glycogen Phosphorylase B"/>
    <property type="match status" value="2"/>
</dbReference>
<dbReference type="GO" id="GO:0016757">
    <property type="term" value="F:glycosyltransferase activity"/>
    <property type="evidence" value="ECO:0007669"/>
    <property type="project" value="InterPro"/>
</dbReference>
<reference evidence="3 4" key="1">
    <citation type="submission" date="2014-04" db="EMBL/GenBank/DDBJ databases">
        <authorList>
            <person name="Bishop-Lilly K.A."/>
            <person name="Broomall S.M."/>
            <person name="Chain P.S."/>
            <person name="Chertkov O."/>
            <person name="Coyne S.R."/>
            <person name="Daligault H.E."/>
            <person name="Davenport K.W."/>
            <person name="Erkkila T."/>
            <person name="Frey K.G."/>
            <person name="Gibbons H.S."/>
            <person name="Gu W."/>
            <person name="Jaissle J."/>
            <person name="Johnson S.L."/>
            <person name="Koroleva G.I."/>
            <person name="Ladner J.T."/>
            <person name="Lo C.-C."/>
            <person name="Minogue T.D."/>
            <person name="Munk C."/>
            <person name="Palacios G.F."/>
            <person name="Redden C.L."/>
            <person name="Rosenzweig C.N."/>
            <person name="Scholz M.B."/>
            <person name="Teshima H."/>
            <person name="Xu Y."/>
        </authorList>
    </citation>
    <scope>NUCLEOTIDE SEQUENCE [LARGE SCALE GENOMIC DNA]</scope>
    <source>
        <strain evidence="3 4">FAJ</strain>
    </source>
</reference>
<dbReference type="PANTHER" id="PTHR45947">
    <property type="entry name" value="SULFOQUINOVOSYL TRANSFERASE SQD2"/>
    <property type="match status" value="1"/>
</dbReference>
<dbReference type="CDD" id="cd03808">
    <property type="entry name" value="GT4_CapM-like"/>
    <property type="match status" value="1"/>
</dbReference>
<dbReference type="InterPro" id="IPR050194">
    <property type="entry name" value="Glycosyltransferase_grp1"/>
</dbReference>
<evidence type="ECO:0000313" key="3">
    <source>
        <dbReference type="EMBL" id="KFJ42147.1"/>
    </source>
</evidence>
<dbReference type="SUPFAM" id="SSF53756">
    <property type="entry name" value="UDP-Glycosyltransferase/glycogen phosphorylase"/>
    <property type="match status" value="1"/>
</dbReference>
<gene>
    <name evidence="3" type="ORF">DR78_197</name>
</gene>
<dbReference type="RefSeq" id="WP_035736321.1">
    <property type="nucleotide sequence ID" value="NZ_JACTRU010000004.1"/>
</dbReference>
<evidence type="ECO:0000259" key="1">
    <source>
        <dbReference type="Pfam" id="PF00534"/>
    </source>
</evidence>
<feature type="domain" description="Glycosyltransferase subfamily 4-like N-terminal" evidence="2">
    <location>
        <begin position="4"/>
        <end position="151"/>
    </location>
</feature>
<accession>A0AAW3DAB7</accession>
<evidence type="ECO:0000313" key="4">
    <source>
        <dbReference type="Proteomes" id="UP000029117"/>
    </source>
</evidence>
<organism evidence="3 4">
    <name type="scientific">Francisella philomiragia</name>
    <dbReference type="NCBI Taxonomy" id="28110"/>
    <lineage>
        <taxon>Bacteria</taxon>
        <taxon>Pseudomonadati</taxon>
        <taxon>Pseudomonadota</taxon>
        <taxon>Gammaproteobacteria</taxon>
        <taxon>Thiotrichales</taxon>
        <taxon>Francisellaceae</taxon>
        <taxon>Francisella</taxon>
    </lineage>
</organism>
<evidence type="ECO:0000259" key="2">
    <source>
        <dbReference type="Pfam" id="PF13477"/>
    </source>
</evidence>
<dbReference type="Pfam" id="PF00534">
    <property type="entry name" value="Glycos_transf_1"/>
    <property type="match status" value="1"/>
</dbReference>
<dbReference type="Pfam" id="PF13477">
    <property type="entry name" value="Glyco_trans_4_2"/>
    <property type="match status" value="1"/>
</dbReference>
<dbReference type="EMBL" id="JOUE01000006">
    <property type="protein sequence ID" value="KFJ42147.1"/>
    <property type="molecule type" value="Genomic_DNA"/>
</dbReference>
<feature type="domain" description="Glycosyl transferase family 1" evidence="1">
    <location>
        <begin position="189"/>
        <end position="339"/>
    </location>
</feature>
<protein>
    <submittedName>
        <fullName evidence="3">Glycosyl transferases group 1 family protein</fullName>
    </submittedName>
</protein>
<proteinExistence type="predicted"/>
<dbReference type="InterPro" id="IPR001296">
    <property type="entry name" value="Glyco_trans_1"/>
</dbReference>
<dbReference type="PANTHER" id="PTHR45947:SF3">
    <property type="entry name" value="SULFOQUINOVOSYL TRANSFERASE SQD2"/>
    <property type="match status" value="1"/>
</dbReference>
<dbReference type="Proteomes" id="UP000029117">
    <property type="component" value="Unassembled WGS sequence"/>
</dbReference>
<comment type="caution">
    <text evidence="3">The sequence shown here is derived from an EMBL/GenBank/DDBJ whole genome shotgun (WGS) entry which is preliminary data.</text>
</comment>
<keyword evidence="3" id="KW-0808">Transferase</keyword>
<dbReference type="AlphaFoldDB" id="A0AAW3DAB7"/>